<sequence>MSGASVPPLTPVLNGATKFAWMPTDIAQSFADFTVFNSVALGMIAWDVVSNALFDLGVLIEIGQSFKRRPTVALLNGGVYYLLSRIFTLVFIILGVVFLTVGSGVDCQALWDAFSIMNALGTSFTSLLLALRIIALYGLNLRITVPLLVAWVIVLGADFTLRWSENGLPLPDGAGNQLGCALSPVPKSYGYTNLLATLIFDVICCVLIFAKLRSLSSRTAQATGTSSSTKRPLLDLGEAGSLSGRIGRQTIITYTITSVSAIAALTLQNVSSLNGLQRVMWPSTHLVLSNLLASMMFRDLRQNRPTSMSTWGRPGVGSASHAPSDPATSFNARTAGRSFDVRKPAADGFNTAGHVNIPMQATATAAPPWNIHQSPASASFDQMHAGWSKADL</sequence>
<keyword evidence="2" id="KW-1133">Transmembrane helix</keyword>
<accession>A0A316VPP6</accession>
<feature type="transmembrane region" description="Helical" evidence="2">
    <location>
        <begin position="39"/>
        <end position="60"/>
    </location>
</feature>
<keyword evidence="2" id="KW-0812">Transmembrane</keyword>
<feature type="transmembrane region" description="Helical" evidence="2">
    <location>
        <begin position="191"/>
        <end position="210"/>
    </location>
</feature>
<dbReference type="STRING" id="1522189.A0A316VPP6"/>
<organism evidence="3 4">
    <name type="scientific">Ceraceosorus guamensis</name>
    <dbReference type="NCBI Taxonomy" id="1522189"/>
    <lineage>
        <taxon>Eukaryota</taxon>
        <taxon>Fungi</taxon>
        <taxon>Dikarya</taxon>
        <taxon>Basidiomycota</taxon>
        <taxon>Ustilaginomycotina</taxon>
        <taxon>Exobasidiomycetes</taxon>
        <taxon>Ceraceosorales</taxon>
        <taxon>Ceraceosoraceae</taxon>
        <taxon>Ceraceosorus</taxon>
    </lineage>
</organism>
<evidence type="ECO:0008006" key="5">
    <source>
        <dbReference type="Google" id="ProtNLM"/>
    </source>
</evidence>
<protein>
    <recommendedName>
        <fullName evidence="5">G-protein coupled receptors family 1 profile domain-containing protein</fullName>
    </recommendedName>
</protein>
<gene>
    <name evidence="3" type="ORF">IE81DRAFT_350112</name>
</gene>
<dbReference type="AlphaFoldDB" id="A0A316VPP6"/>
<evidence type="ECO:0000313" key="3">
    <source>
        <dbReference type="EMBL" id="PWN39492.1"/>
    </source>
</evidence>
<dbReference type="EMBL" id="KZ819463">
    <property type="protein sequence ID" value="PWN39492.1"/>
    <property type="molecule type" value="Genomic_DNA"/>
</dbReference>
<dbReference type="RefSeq" id="XP_025366652.1">
    <property type="nucleotide sequence ID" value="XM_025516486.1"/>
</dbReference>
<keyword evidence="2" id="KW-0472">Membrane</keyword>
<dbReference type="OrthoDB" id="3197626at2759"/>
<dbReference type="InParanoid" id="A0A316VPP6"/>
<reference evidence="3 4" key="1">
    <citation type="journal article" date="2018" name="Mol. Biol. Evol.">
        <title>Broad Genomic Sampling Reveals a Smut Pathogenic Ancestry of the Fungal Clade Ustilaginomycotina.</title>
        <authorList>
            <person name="Kijpornyongpan T."/>
            <person name="Mondo S.J."/>
            <person name="Barry K."/>
            <person name="Sandor L."/>
            <person name="Lee J."/>
            <person name="Lipzen A."/>
            <person name="Pangilinan J."/>
            <person name="LaButti K."/>
            <person name="Hainaut M."/>
            <person name="Henrissat B."/>
            <person name="Grigoriev I.V."/>
            <person name="Spatafora J.W."/>
            <person name="Aime M.C."/>
        </authorList>
    </citation>
    <scope>NUCLEOTIDE SEQUENCE [LARGE SCALE GENOMIC DNA]</scope>
    <source>
        <strain evidence="3 4">MCA 4658</strain>
    </source>
</reference>
<feature type="region of interest" description="Disordered" evidence="1">
    <location>
        <begin position="308"/>
        <end position="332"/>
    </location>
</feature>
<evidence type="ECO:0000256" key="1">
    <source>
        <dbReference type="SAM" id="MobiDB-lite"/>
    </source>
</evidence>
<evidence type="ECO:0000256" key="2">
    <source>
        <dbReference type="SAM" id="Phobius"/>
    </source>
</evidence>
<feature type="transmembrane region" description="Helical" evidence="2">
    <location>
        <begin position="80"/>
        <end position="101"/>
    </location>
</feature>
<evidence type="ECO:0000313" key="4">
    <source>
        <dbReference type="Proteomes" id="UP000245783"/>
    </source>
</evidence>
<name>A0A316VPP6_9BASI</name>
<dbReference type="GeneID" id="37038356"/>
<feature type="compositionally biased region" description="Polar residues" evidence="1">
    <location>
        <begin position="371"/>
        <end position="380"/>
    </location>
</feature>
<dbReference type="Proteomes" id="UP000245783">
    <property type="component" value="Unassembled WGS sequence"/>
</dbReference>
<keyword evidence="4" id="KW-1185">Reference proteome</keyword>
<feature type="region of interest" description="Disordered" evidence="1">
    <location>
        <begin position="369"/>
        <end position="392"/>
    </location>
</feature>
<proteinExistence type="predicted"/>
<feature type="transmembrane region" description="Helical" evidence="2">
    <location>
        <begin position="113"/>
        <end position="131"/>
    </location>
</feature>
<feature type="transmembrane region" description="Helical" evidence="2">
    <location>
        <begin position="143"/>
        <end position="161"/>
    </location>
</feature>